<dbReference type="PANTHER" id="PTHR34979">
    <property type="entry name" value="INNER MEMBRANE PROTEIN YGAZ"/>
    <property type="match status" value="1"/>
</dbReference>
<evidence type="ECO:0000313" key="10">
    <source>
        <dbReference type="Proteomes" id="UP001205890"/>
    </source>
</evidence>
<sequence length="241" mass="25463">MTKEPSETARRVTLAGVREGARLVAPVLPGICVFAAAFGAAAQQKGMTVAEAALSSALVFAGASQLVGLELWTDTWTFAALLAIAVVTFTVNARMILQGASLQPWLREVPGAAKWPTLFLLTDANWVITERYRDRGGDDFGVLLGSGLVLWVAWLAFTLPGALLGGLMDDPKRFGVDLVLPIFFSAMIVPLWKGRRDTIAWSVAGLVSVATWYAVPGYAFMVAGPLAGALAGAAIGMAARR</sequence>
<dbReference type="RefSeq" id="WP_254745975.1">
    <property type="nucleotide sequence ID" value="NZ_JANCLU010000027.1"/>
</dbReference>
<keyword evidence="5 8" id="KW-0812">Transmembrane</keyword>
<proteinExistence type="inferred from homology"/>
<dbReference type="PANTHER" id="PTHR34979:SF1">
    <property type="entry name" value="INNER MEMBRANE PROTEIN YGAZ"/>
    <property type="match status" value="1"/>
</dbReference>
<evidence type="ECO:0000313" key="9">
    <source>
        <dbReference type="EMBL" id="MCP8940807.1"/>
    </source>
</evidence>
<comment type="caution">
    <text evidence="9">The sequence shown here is derived from an EMBL/GenBank/DDBJ whole genome shotgun (WGS) entry which is preliminary data.</text>
</comment>
<keyword evidence="4" id="KW-1003">Cell membrane</keyword>
<evidence type="ECO:0000256" key="5">
    <source>
        <dbReference type="ARBA" id="ARBA00022692"/>
    </source>
</evidence>
<keyword evidence="3" id="KW-0813">Transport</keyword>
<feature type="transmembrane region" description="Helical" evidence="8">
    <location>
        <begin position="20"/>
        <end position="42"/>
    </location>
</feature>
<protein>
    <submittedName>
        <fullName evidence="9">AzlC family ABC transporter permease</fullName>
    </submittedName>
</protein>
<reference evidence="9 10" key="1">
    <citation type="submission" date="2022-07" db="EMBL/GenBank/DDBJ databases">
        <authorList>
            <person name="Li W.-J."/>
            <person name="Deng Q.-Q."/>
        </authorList>
    </citation>
    <scope>NUCLEOTIDE SEQUENCE [LARGE SCALE GENOMIC DNA]</scope>
    <source>
        <strain evidence="9 10">SYSU M60028</strain>
    </source>
</reference>
<keyword evidence="7 8" id="KW-0472">Membrane</keyword>
<name>A0ABT1LH28_9HYPH</name>
<dbReference type="InterPro" id="IPR011606">
    <property type="entry name" value="Brnchd-chn_aa_trnsp_permease"/>
</dbReference>
<evidence type="ECO:0000256" key="8">
    <source>
        <dbReference type="SAM" id="Phobius"/>
    </source>
</evidence>
<keyword evidence="6 8" id="KW-1133">Transmembrane helix</keyword>
<feature type="transmembrane region" description="Helical" evidence="8">
    <location>
        <begin position="199"/>
        <end position="215"/>
    </location>
</feature>
<dbReference type="EMBL" id="JANCLU010000027">
    <property type="protein sequence ID" value="MCP8940807.1"/>
    <property type="molecule type" value="Genomic_DNA"/>
</dbReference>
<evidence type="ECO:0000256" key="6">
    <source>
        <dbReference type="ARBA" id="ARBA00022989"/>
    </source>
</evidence>
<feature type="transmembrane region" description="Helical" evidence="8">
    <location>
        <begin position="174"/>
        <end position="192"/>
    </location>
</feature>
<accession>A0ABT1LH28</accession>
<evidence type="ECO:0000256" key="3">
    <source>
        <dbReference type="ARBA" id="ARBA00022448"/>
    </source>
</evidence>
<dbReference type="Proteomes" id="UP001205890">
    <property type="component" value="Unassembled WGS sequence"/>
</dbReference>
<comment type="similarity">
    <text evidence="2">Belongs to the AzlC family.</text>
</comment>
<dbReference type="Pfam" id="PF03591">
    <property type="entry name" value="AzlC"/>
    <property type="match status" value="1"/>
</dbReference>
<comment type="subcellular location">
    <subcellularLocation>
        <location evidence="1">Cell membrane</location>
        <topology evidence="1">Multi-pass membrane protein</topology>
    </subcellularLocation>
</comment>
<evidence type="ECO:0000256" key="1">
    <source>
        <dbReference type="ARBA" id="ARBA00004651"/>
    </source>
</evidence>
<evidence type="ECO:0000256" key="7">
    <source>
        <dbReference type="ARBA" id="ARBA00023136"/>
    </source>
</evidence>
<gene>
    <name evidence="9" type="ORF">NK718_19960</name>
</gene>
<feature type="transmembrane region" description="Helical" evidence="8">
    <location>
        <begin position="75"/>
        <end position="97"/>
    </location>
</feature>
<evidence type="ECO:0000256" key="2">
    <source>
        <dbReference type="ARBA" id="ARBA00010735"/>
    </source>
</evidence>
<organism evidence="9 10">
    <name type="scientific">Alsobacter ponti</name>
    <dbReference type="NCBI Taxonomy" id="2962936"/>
    <lineage>
        <taxon>Bacteria</taxon>
        <taxon>Pseudomonadati</taxon>
        <taxon>Pseudomonadota</taxon>
        <taxon>Alphaproteobacteria</taxon>
        <taxon>Hyphomicrobiales</taxon>
        <taxon>Alsobacteraceae</taxon>
        <taxon>Alsobacter</taxon>
    </lineage>
</organism>
<feature type="transmembrane region" description="Helical" evidence="8">
    <location>
        <begin position="140"/>
        <end position="162"/>
    </location>
</feature>
<keyword evidence="10" id="KW-1185">Reference proteome</keyword>
<feature type="transmembrane region" description="Helical" evidence="8">
    <location>
        <begin position="221"/>
        <end position="239"/>
    </location>
</feature>
<evidence type="ECO:0000256" key="4">
    <source>
        <dbReference type="ARBA" id="ARBA00022475"/>
    </source>
</evidence>